<dbReference type="SUPFAM" id="SSF54593">
    <property type="entry name" value="Glyoxalase/Bleomycin resistance protein/Dihydroxybiphenyl dioxygenase"/>
    <property type="match status" value="1"/>
</dbReference>
<reference evidence="1 2" key="1">
    <citation type="submission" date="2017-12" db="EMBL/GenBank/DDBJ databases">
        <title>Phylogenetic diversity of female urinary microbiome.</title>
        <authorList>
            <person name="Thomas-White K."/>
            <person name="Wolfe A.J."/>
        </authorList>
    </citation>
    <scope>NUCLEOTIDE SEQUENCE [LARGE SCALE GENOMIC DNA]</scope>
    <source>
        <strain evidence="1 2">UMB1298</strain>
    </source>
</reference>
<proteinExistence type="predicted"/>
<evidence type="ECO:0000313" key="1">
    <source>
        <dbReference type="EMBL" id="PKZ41805.1"/>
    </source>
</evidence>
<dbReference type="OrthoDB" id="9795306at2"/>
<evidence type="ECO:0008006" key="3">
    <source>
        <dbReference type="Google" id="ProtNLM"/>
    </source>
</evidence>
<dbReference type="Gene3D" id="3.10.180.10">
    <property type="entry name" value="2,3-Dihydroxybiphenyl 1,2-Dioxygenase, domain 1"/>
    <property type="match status" value="1"/>
</dbReference>
<sequence>MTSSLSQEGPAATKPNPYITFDGNAEEAMRFYGEAFGAEPQIMTFKDAGMDLPGEYVQGNNLQVSLSGDDAA</sequence>
<gene>
    <name evidence="1" type="ORF">CYJ76_06085</name>
</gene>
<comment type="caution">
    <text evidence="1">The sequence shown here is derived from an EMBL/GenBank/DDBJ whole genome shotgun (WGS) entry which is preliminary data.</text>
</comment>
<dbReference type="AlphaFoldDB" id="A0A2I1PAZ5"/>
<dbReference type="Proteomes" id="UP000234206">
    <property type="component" value="Unassembled WGS sequence"/>
</dbReference>
<organism evidence="1 2">
    <name type="scientific">Kytococcus schroeteri</name>
    <dbReference type="NCBI Taxonomy" id="138300"/>
    <lineage>
        <taxon>Bacteria</taxon>
        <taxon>Bacillati</taxon>
        <taxon>Actinomycetota</taxon>
        <taxon>Actinomycetes</taxon>
        <taxon>Micrococcales</taxon>
        <taxon>Kytococcaceae</taxon>
        <taxon>Kytococcus</taxon>
    </lineage>
</organism>
<dbReference type="EMBL" id="PKIZ01000009">
    <property type="protein sequence ID" value="PKZ41805.1"/>
    <property type="molecule type" value="Genomic_DNA"/>
</dbReference>
<dbReference type="InterPro" id="IPR029068">
    <property type="entry name" value="Glyas_Bleomycin-R_OHBP_Dase"/>
</dbReference>
<protein>
    <recommendedName>
        <fullName evidence="3">VOC family protein</fullName>
    </recommendedName>
</protein>
<evidence type="ECO:0000313" key="2">
    <source>
        <dbReference type="Proteomes" id="UP000234206"/>
    </source>
</evidence>
<dbReference type="RefSeq" id="WP_101849537.1">
    <property type="nucleotide sequence ID" value="NZ_PKIZ01000009.1"/>
</dbReference>
<accession>A0A2I1PAZ5</accession>
<name>A0A2I1PAZ5_9MICO</name>
<keyword evidence="2" id="KW-1185">Reference proteome</keyword>